<evidence type="ECO:0000313" key="3">
    <source>
        <dbReference type="Proteomes" id="UP001327093"/>
    </source>
</evidence>
<dbReference type="InterPro" id="IPR032710">
    <property type="entry name" value="NTF2-like_dom_sf"/>
</dbReference>
<gene>
    <name evidence="2" type="ORF">R4I43_33555</name>
</gene>
<evidence type="ECO:0000313" key="2">
    <source>
        <dbReference type="EMBL" id="MEB3372339.1"/>
    </source>
</evidence>
<organism evidence="2 3">
    <name type="scientific">Saccharopolyspora mangrovi</name>
    <dbReference type="NCBI Taxonomy" id="3082379"/>
    <lineage>
        <taxon>Bacteria</taxon>
        <taxon>Bacillati</taxon>
        <taxon>Actinomycetota</taxon>
        <taxon>Actinomycetes</taxon>
        <taxon>Pseudonocardiales</taxon>
        <taxon>Pseudonocardiaceae</taxon>
        <taxon>Saccharopolyspora</taxon>
    </lineage>
</organism>
<accession>A0ABU6ALA9</accession>
<sequence>MRASAPTLELLVDYYAEMETNDPERYGAYYADDMTLRFANSPVITGRRNAMEAFSQVLGRVTSLKHDLVNVWEEDDGLVLFESVGTWYLRSGTTVSINAFSAFTVADGLFVDQRIYVDNAPLFAALEKEDRADAQA</sequence>
<reference evidence="2 3" key="1">
    <citation type="submission" date="2023-10" db="EMBL/GenBank/DDBJ databases">
        <title>Saccharopolyspora sp. nov., isolated from mangrove soil.</title>
        <authorList>
            <person name="Lu Y."/>
            <person name="Liu W."/>
        </authorList>
    </citation>
    <scope>NUCLEOTIDE SEQUENCE [LARGE SCALE GENOMIC DNA]</scope>
    <source>
        <strain evidence="2 3">S2-29</strain>
    </source>
</reference>
<proteinExistence type="predicted"/>
<evidence type="ECO:0000259" key="1">
    <source>
        <dbReference type="Pfam" id="PF12680"/>
    </source>
</evidence>
<feature type="domain" description="SnoaL-like" evidence="1">
    <location>
        <begin position="13"/>
        <end position="112"/>
    </location>
</feature>
<dbReference type="RefSeq" id="WP_324269759.1">
    <property type="nucleotide sequence ID" value="NZ_JAWLNX010000043.1"/>
</dbReference>
<dbReference type="Pfam" id="PF12680">
    <property type="entry name" value="SnoaL_2"/>
    <property type="match status" value="1"/>
</dbReference>
<keyword evidence="3" id="KW-1185">Reference proteome</keyword>
<dbReference type="Gene3D" id="3.10.450.50">
    <property type="match status" value="1"/>
</dbReference>
<dbReference type="InterPro" id="IPR037401">
    <property type="entry name" value="SnoaL-like"/>
</dbReference>
<dbReference type="SUPFAM" id="SSF54427">
    <property type="entry name" value="NTF2-like"/>
    <property type="match status" value="1"/>
</dbReference>
<name>A0ABU6ALA9_9PSEU</name>
<dbReference type="EMBL" id="JAWLNX010000043">
    <property type="protein sequence ID" value="MEB3372339.1"/>
    <property type="molecule type" value="Genomic_DNA"/>
</dbReference>
<dbReference type="Proteomes" id="UP001327093">
    <property type="component" value="Unassembled WGS sequence"/>
</dbReference>
<comment type="caution">
    <text evidence="2">The sequence shown here is derived from an EMBL/GenBank/DDBJ whole genome shotgun (WGS) entry which is preliminary data.</text>
</comment>
<protein>
    <submittedName>
        <fullName evidence="2">Nuclear transport factor 2 family protein</fullName>
    </submittedName>
</protein>